<dbReference type="Pfam" id="PF07980">
    <property type="entry name" value="SusD_RagB"/>
    <property type="match status" value="1"/>
</dbReference>
<comment type="subcellular location">
    <subcellularLocation>
        <location evidence="1">Cell outer membrane</location>
    </subcellularLocation>
</comment>
<evidence type="ECO:0000256" key="2">
    <source>
        <dbReference type="ARBA" id="ARBA00006275"/>
    </source>
</evidence>
<evidence type="ECO:0000256" key="1">
    <source>
        <dbReference type="ARBA" id="ARBA00004442"/>
    </source>
</evidence>
<evidence type="ECO:0000256" key="5">
    <source>
        <dbReference type="ARBA" id="ARBA00023237"/>
    </source>
</evidence>
<feature type="domain" description="SusD-like N-terminal" evidence="7">
    <location>
        <begin position="47"/>
        <end position="230"/>
    </location>
</feature>
<gene>
    <name evidence="8" type="ORF">SAMN05216490_0623</name>
</gene>
<dbReference type="STRING" id="652787.SAMN05216490_0623"/>
<comment type="similarity">
    <text evidence="2">Belongs to the SusD family.</text>
</comment>
<dbReference type="EMBL" id="LT629740">
    <property type="protein sequence ID" value="SDS14642.1"/>
    <property type="molecule type" value="Genomic_DNA"/>
</dbReference>
<feature type="domain" description="RagB/SusD" evidence="6">
    <location>
        <begin position="316"/>
        <end position="596"/>
    </location>
</feature>
<keyword evidence="4" id="KW-0472">Membrane</keyword>
<evidence type="ECO:0000259" key="7">
    <source>
        <dbReference type="Pfam" id="PF14322"/>
    </source>
</evidence>
<accession>A0A1H1PTQ5</accession>
<sequence>MKKIYIRVVVFALFVFASGLLSCKKNFLGATTITNLNQSTVFADSTNTAAFLANIYSNIAVSEAANSMGNGGLDAAGDEGAPGTLLPSQATYWASGIINAANVTDNIYSTCYTQIRAVNQLLANISKTKLTLPDNQPGSRAQMKAEARFLRAWYYAILIKHYGGVPLVGNNIYNYTDPIPVQRATYAACVSYITSECDSAAMVLPYTQAGPNYGRASGGACQALKARVLLYAASPLFNGTTLVADAGGSIDASIVGYPVADPQRWVLAKNAAYAVLRSGSYALNVDSSNKSRPGLGFVGLFCERSNPEYILQVMYSDIDYGHQLEAFWDPPSRGGANGAQPYQEVVDLFPMIDGKDTLTSAYKYNSQNPYANRDPRLGYTIIHDQTVLPVRLNPPNRTPVNIYLTKNADGSVTNTVGADAVTFGTTTGYYINKMLDTNACSTDITQRTRRCQPLMRYAEVLLNYAEAYNESKGTDSAYVVLKALRARAGIQAGADGMYGLAVGMGQTQMRTAIQLERRLELAYEGFRFWDVRRWKIAGTEENKLFHGMMVLHSGSAVTYNVFAILPQHSFSARMYLWPLPQQEIGKSKDLVQNPGY</sequence>
<reference evidence="8 9" key="1">
    <citation type="submission" date="2016-10" db="EMBL/GenBank/DDBJ databases">
        <authorList>
            <person name="de Groot N.N."/>
        </authorList>
    </citation>
    <scope>NUCLEOTIDE SEQUENCE [LARGE SCALE GENOMIC DNA]</scope>
    <source>
        <strain evidence="8 9">MP1X4</strain>
    </source>
</reference>
<dbReference type="GO" id="GO:0009279">
    <property type="term" value="C:cell outer membrane"/>
    <property type="evidence" value="ECO:0007669"/>
    <property type="project" value="UniProtKB-SubCell"/>
</dbReference>
<name>A0A1H1PTQ5_MUCMA</name>
<organism evidence="8 9">
    <name type="scientific">Mucilaginibacter mallensis</name>
    <dbReference type="NCBI Taxonomy" id="652787"/>
    <lineage>
        <taxon>Bacteria</taxon>
        <taxon>Pseudomonadati</taxon>
        <taxon>Bacteroidota</taxon>
        <taxon>Sphingobacteriia</taxon>
        <taxon>Sphingobacteriales</taxon>
        <taxon>Sphingobacteriaceae</taxon>
        <taxon>Mucilaginibacter</taxon>
    </lineage>
</organism>
<dbReference type="SUPFAM" id="SSF48452">
    <property type="entry name" value="TPR-like"/>
    <property type="match status" value="1"/>
</dbReference>
<dbReference type="InterPro" id="IPR033985">
    <property type="entry name" value="SusD-like_N"/>
</dbReference>
<keyword evidence="5" id="KW-0998">Cell outer membrane</keyword>
<evidence type="ECO:0000313" key="8">
    <source>
        <dbReference type="EMBL" id="SDS14642.1"/>
    </source>
</evidence>
<dbReference type="OrthoDB" id="5694214at2"/>
<dbReference type="RefSeq" id="WP_091369102.1">
    <property type="nucleotide sequence ID" value="NZ_LT629740.1"/>
</dbReference>
<proteinExistence type="inferred from homology"/>
<dbReference type="InterPro" id="IPR012944">
    <property type="entry name" value="SusD_RagB_dom"/>
</dbReference>
<evidence type="ECO:0000313" key="9">
    <source>
        <dbReference type="Proteomes" id="UP000199679"/>
    </source>
</evidence>
<protein>
    <submittedName>
        <fullName evidence="8">Starch-binding associating with outer membrane</fullName>
    </submittedName>
</protein>
<dbReference type="Gene3D" id="1.25.40.390">
    <property type="match status" value="1"/>
</dbReference>
<keyword evidence="9" id="KW-1185">Reference proteome</keyword>
<dbReference type="AlphaFoldDB" id="A0A1H1PTQ5"/>
<evidence type="ECO:0000256" key="3">
    <source>
        <dbReference type="ARBA" id="ARBA00022729"/>
    </source>
</evidence>
<dbReference type="Proteomes" id="UP000199679">
    <property type="component" value="Chromosome I"/>
</dbReference>
<dbReference type="PROSITE" id="PS51257">
    <property type="entry name" value="PROKAR_LIPOPROTEIN"/>
    <property type="match status" value="1"/>
</dbReference>
<evidence type="ECO:0000259" key="6">
    <source>
        <dbReference type="Pfam" id="PF07980"/>
    </source>
</evidence>
<dbReference type="InterPro" id="IPR011990">
    <property type="entry name" value="TPR-like_helical_dom_sf"/>
</dbReference>
<evidence type="ECO:0000256" key="4">
    <source>
        <dbReference type="ARBA" id="ARBA00023136"/>
    </source>
</evidence>
<keyword evidence="3" id="KW-0732">Signal</keyword>
<dbReference type="Pfam" id="PF14322">
    <property type="entry name" value="SusD-like_3"/>
    <property type="match status" value="1"/>
</dbReference>